<gene>
    <name evidence="1" type="ORF">N8T08_004810</name>
</gene>
<evidence type="ECO:0000313" key="1">
    <source>
        <dbReference type="EMBL" id="KAK1144799.1"/>
    </source>
</evidence>
<organism evidence="1 2">
    <name type="scientific">Aspergillus melleus</name>
    <dbReference type="NCBI Taxonomy" id="138277"/>
    <lineage>
        <taxon>Eukaryota</taxon>
        <taxon>Fungi</taxon>
        <taxon>Dikarya</taxon>
        <taxon>Ascomycota</taxon>
        <taxon>Pezizomycotina</taxon>
        <taxon>Eurotiomycetes</taxon>
        <taxon>Eurotiomycetidae</taxon>
        <taxon>Eurotiales</taxon>
        <taxon>Aspergillaceae</taxon>
        <taxon>Aspergillus</taxon>
        <taxon>Aspergillus subgen. Circumdati</taxon>
    </lineage>
</organism>
<dbReference type="EMBL" id="JAOPJF010000028">
    <property type="protein sequence ID" value="KAK1144799.1"/>
    <property type="molecule type" value="Genomic_DNA"/>
</dbReference>
<accession>A0ACC3B431</accession>
<proteinExistence type="predicted"/>
<sequence>MDPTEDPQRLEESLDTDIASIRAEIRTLERRKRFLASSILSSSRIQTHLKTLPPSTLATLTEKITPLVHDAEKHTSVNHHRIAFSATTFPFKDPSPNTDDPNLLGVRIDLCKRDGRFARPFYLLLKRVGGTGTANANAAKAGRDRAAGRLKVHRHTIPAFIPMEGLERVYLPAAANNEQEEEEATLKPWKKKKSKKQDLQGLVRELRRQLVAWQLRMDAIGLLREKLGVVRRGVDDYQDDDGVWERSFLDQKETKLAANEWGIVSLGPTALEAVYVRVEWANGQVGRFKISNSGIVERAVVIGDDGRDKALEVALTGGNGRVETVLDRLKKHAETKE</sequence>
<reference evidence="1 2" key="1">
    <citation type="journal article" date="2023" name="ACS Omega">
        <title>Identification of the Neoaspergillic Acid Biosynthesis Gene Cluster by Establishing an In Vitro CRISPR-Ribonucleoprotein Genetic System in Aspergillus melleus.</title>
        <authorList>
            <person name="Yuan B."/>
            <person name="Grau M.F."/>
            <person name="Murata R.M."/>
            <person name="Torok T."/>
            <person name="Venkateswaran K."/>
            <person name="Stajich J.E."/>
            <person name="Wang C.C.C."/>
        </authorList>
    </citation>
    <scope>NUCLEOTIDE SEQUENCE [LARGE SCALE GENOMIC DNA]</scope>
    <source>
        <strain evidence="1 2">IMV 1140</strain>
    </source>
</reference>
<protein>
    <submittedName>
        <fullName evidence="1">Uncharacterized protein</fullName>
    </submittedName>
</protein>
<comment type="caution">
    <text evidence="1">The sequence shown here is derived from an EMBL/GenBank/DDBJ whole genome shotgun (WGS) entry which is preliminary data.</text>
</comment>
<dbReference type="Proteomes" id="UP001177260">
    <property type="component" value="Unassembled WGS sequence"/>
</dbReference>
<keyword evidence="2" id="KW-1185">Reference proteome</keyword>
<name>A0ACC3B431_9EURO</name>
<evidence type="ECO:0000313" key="2">
    <source>
        <dbReference type="Proteomes" id="UP001177260"/>
    </source>
</evidence>